<accession>A0ACC1Q3S2</accession>
<organism evidence="1 2">
    <name type="scientific">Trametes sanguinea</name>
    <dbReference type="NCBI Taxonomy" id="158606"/>
    <lineage>
        <taxon>Eukaryota</taxon>
        <taxon>Fungi</taxon>
        <taxon>Dikarya</taxon>
        <taxon>Basidiomycota</taxon>
        <taxon>Agaricomycotina</taxon>
        <taxon>Agaricomycetes</taxon>
        <taxon>Polyporales</taxon>
        <taxon>Polyporaceae</taxon>
        <taxon>Trametes</taxon>
    </lineage>
</organism>
<comment type="caution">
    <text evidence="1">The sequence shown here is derived from an EMBL/GenBank/DDBJ whole genome shotgun (WGS) entry which is preliminary data.</text>
</comment>
<protein>
    <submittedName>
        <fullName evidence="1">Uncharacterized protein</fullName>
    </submittedName>
</protein>
<reference evidence="1" key="1">
    <citation type="submission" date="2022-08" db="EMBL/GenBank/DDBJ databases">
        <title>Genome Sequence of Pycnoporus sanguineus.</title>
        <authorList>
            <person name="Buettner E."/>
        </authorList>
    </citation>
    <scope>NUCLEOTIDE SEQUENCE</scope>
    <source>
        <strain evidence="1">CG-C14</strain>
    </source>
</reference>
<dbReference type="EMBL" id="JANSHE010000491">
    <property type="protein sequence ID" value="KAJ3010166.1"/>
    <property type="molecule type" value="Genomic_DNA"/>
</dbReference>
<keyword evidence="2" id="KW-1185">Reference proteome</keyword>
<evidence type="ECO:0000313" key="1">
    <source>
        <dbReference type="EMBL" id="KAJ3010166.1"/>
    </source>
</evidence>
<name>A0ACC1Q3S2_9APHY</name>
<proteinExistence type="predicted"/>
<evidence type="ECO:0000313" key="2">
    <source>
        <dbReference type="Proteomes" id="UP001144978"/>
    </source>
</evidence>
<dbReference type="Proteomes" id="UP001144978">
    <property type="component" value="Unassembled WGS sequence"/>
</dbReference>
<sequence length="380" mass="41104">MGGLTSSKTSSSGTRLRAASARTFARTSPMPPLSEGPWKKNKYAGTREYHRIKRGVLLTDASCKAAKRVRMRVELTGVMIASGMGRALNTSPVAVHWMGCPAMICRYTFAKAASKTGSMNCWCRSDGSAMILFIPVRPPPPPPVPKSPTTAMELATEELLAELANAALGAGFLGTELTVPQDGYLSAESLPPTPSSTFIVRSPFPYASPLPAQPSPADINDQAESPIELTVPVDSSATEPHPATPHVRRKRFPPRLQSLKNSKSSVDPPPLPTNNNLLVIDAPEEGEHENSKTPRAGSFDQEITAPPSPRSRRTRKTSGETEPRPRKVSTEGRTRKISNESRRKVSAEREPKHRRESAAVEGDDEGYGELLSAYESEDAV</sequence>
<gene>
    <name evidence="1" type="ORF">NUW54_g2566</name>
</gene>